<name>A0A8C6WEB1_9GOBI</name>
<evidence type="ECO:0000313" key="7">
    <source>
        <dbReference type="Ensembl" id="ENSNMLP00000001022.1"/>
    </source>
</evidence>
<evidence type="ECO:0000259" key="6">
    <source>
        <dbReference type="Pfam" id="PF18876"/>
    </source>
</evidence>
<dbReference type="PANTHER" id="PTHR10528">
    <property type="entry name" value="AF4/FMR2 FAMILY MEMBER"/>
    <property type="match status" value="1"/>
</dbReference>
<keyword evidence="8" id="KW-1185">Reference proteome</keyword>
<evidence type="ECO:0000256" key="5">
    <source>
        <dbReference type="SAM" id="MobiDB-lite"/>
    </source>
</evidence>
<dbReference type="GO" id="GO:0032783">
    <property type="term" value="C:super elongation complex"/>
    <property type="evidence" value="ECO:0007669"/>
    <property type="project" value="TreeGrafter"/>
</dbReference>
<feature type="region of interest" description="Disordered" evidence="5">
    <location>
        <begin position="285"/>
        <end position="311"/>
    </location>
</feature>
<feature type="compositionally biased region" description="Polar residues" evidence="5">
    <location>
        <begin position="83"/>
        <end position="94"/>
    </location>
</feature>
<organism evidence="7 8">
    <name type="scientific">Neogobius melanostomus</name>
    <name type="common">round goby</name>
    <dbReference type="NCBI Taxonomy" id="47308"/>
    <lineage>
        <taxon>Eukaryota</taxon>
        <taxon>Metazoa</taxon>
        <taxon>Chordata</taxon>
        <taxon>Craniata</taxon>
        <taxon>Vertebrata</taxon>
        <taxon>Euteleostomi</taxon>
        <taxon>Actinopterygii</taxon>
        <taxon>Neopterygii</taxon>
        <taxon>Teleostei</taxon>
        <taxon>Neoteleostei</taxon>
        <taxon>Acanthomorphata</taxon>
        <taxon>Gobiaria</taxon>
        <taxon>Gobiiformes</taxon>
        <taxon>Gobioidei</taxon>
        <taxon>Gobiidae</taxon>
        <taxon>Benthophilinae</taxon>
        <taxon>Neogobiini</taxon>
        <taxon>Neogobius</taxon>
    </lineage>
</organism>
<dbReference type="Proteomes" id="UP000694523">
    <property type="component" value="Unplaced"/>
</dbReference>
<accession>A0A8C6WEB1</accession>
<evidence type="ECO:0000256" key="4">
    <source>
        <dbReference type="ARBA" id="ARBA00023242"/>
    </source>
</evidence>
<evidence type="ECO:0000256" key="3">
    <source>
        <dbReference type="ARBA" id="ARBA00022553"/>
    </source>
</evidence>
<comment type="similarity">
    <text evidence="2">Belongs to the AF4 family.</text>
</comment>
<protein>
    <recommendedName>
        <fullName evidence="6">AF4/FMR2 C-terminal homology domain-containing protein</fullName>
    </recommendedName>
</protein>
<dbReference type="AlphaFoldDB" id="A0A8C6WEB1"/>
<dbReference type="GO" id="GO:0010468">
    <property type="term" value="P:regulation of gene expression"/>
    <property type="evidence" value="ECO:0007669"/>
    <property type="project" value="InterPro"/>
</dbReference>
<sequence length="628" mass="69669">MPSGDWQLDKWVNFSQQNYRRKSQWAAPRSPKLSLLKDELKPSSVSVFSPDRDTSNLPSLIQKTVNFPTAQLSSTQENHEHQSSPQSCSTSNPLGSPLPTDPVNHVLENRNGGVGVNSDLTLSREQEPGLGESPKVKSHPKQSKNGSVVFESEVTTNHNKNRYKNIKSDHCAACANSNNSSQSTYSDHITPACCCGKSKGEAKHKRFANLSQKDKHLHGCSQDSSKGTPSLVVKIDLNLLSKISRTLKSPEIKLCTKDYKQRRVTNSRQNDKGDQYCPKKKLKLQGHNQSLHTARLENSNPTEATEKRSIKKDEIPLTPSAVRDCSQKSKKPKLFNGNAHPSLNKEEVKCPIDPKKNAGKTMEESTATKLFSDSHRPLLRFEDRHYPVKHYIKEAKRLKHKADTEMDKLTKVFHYLDGALFFIESGIAMEKDPQISMSSYTMFAETVELIKFVLNLTNSEELSPTESDIIALCLKCQALLQMAMFHTKERAAISYSKTLTDHFNSSSPSPPPFFGKRKTSWSPANPLSCSGPALCGSAAGFKGAPSGSVGVPQNIGQVALTYVNITTLFLSAHDLWDQAEEFTSKGNGLLTELNKVMGALSLTSTMSSMVCYIRQGLHWLQMDCIKND</sequence>
<dbReference type="PANTHER" id="PTHR10528:SF6">
    <property type="entry name" value="AF4_FMR2 FAMILY MEMBER 1"/>
    <property type="match status" value="1"/>
</dbReference>
<reference evidence="7" key="1">
    <citation type="submission" date="2025-08" db="UniProtKB">
        <authorList>
            <consortium name="Ensembl"/>
        </authorList>
    </citation>
    <scope>IDENTIFICATION</scope>
</reference>
<evidence type="ECO:0000256" key="1">
    <source>
        <dbReference type="ARBA" id="ARBA00004123"/>
    </source>
</evidence>
<dbReference type="Pfam" id="PF18876">
    <property type="entry name" value="AFF4_CHD"/>
    <property type="match status" value="1"/>
</dbReference>
<evidence type="ECO:0000313" key="8">
    <source>
        <dbReference type="Proteomes" id="UP000694523"/>
    </source>
</evidence>
<feature type="compositionally biased region" description="Polar residues" evidence="5">
    <location>
        <begin position="55"/>
        <end position="76"/>
    </location>
</feature>
<evidence type="ECO:0000256" key="2">
    <source>
        <dbReference type="ARBA" id="ARBA00007354"/>
    </source>
</evidence>
<reference evidence="7" key="2">
    <citation type="submission" date="2025-09" db="UniProtKB">
        <authorList>
            <consortium name="Ensembl"/>
        </authorList>
    </citation>
    <scope>IDENTIFICATION</scope>
</reference>
<feature type="region of interest" description="Disordered" evidence="5">
    <location>
        <begin position="39"/>
        <end position="149"/>
    </location>
</feature>
<dbReference type="InterPro" id="IPR007797">
    <property type="entry name" value="AF4/FMR2"/>
</dbReference>
<dbReference type="Ensembl" id="ENSNMLT00000001193.1">
    <property type="protein sequence ID" value="ENSNMLP00000001022.1"/>
    <property type="gene ID" value="ENSNMLG00000000823.1"/>
</dbReference>
<proteinExistence type="inferred from homology"/>
<keyword evidence="4" id="KW-0539">Nucleus</keyword>
<keyword evidence="3" id="KW-0597">Phosphoprotein</keyword>
<dbReference type="InterPro" id="IPR043640">
    <property type="entry name" value="AF4/FMR2_CHD"/>
</dbReference>
<feature type="domain" description="AF4/FMR2 C-terminal homology" evidence="6">
    <location>
        <begin position="373"/>
        <end position="624"/>
    </location>
</feature>
<feature type="compositionally biased region" description="Polar residues" evidence="5">
    <location>
        <begin position="286"/>
        <end position="303"/>
    </location>
</feature>
<comment type="subcellular location">
    <subcellularLocation>
        <location evidence="1">Nucleus</location>
    </subcellularLocation>
</comment>